<gene>
    <name evidence="2" type="ORF">E1262_02760</name>
</gene>
<feature type="compositionally biased region" description="Low complexity" evidence="1">
    <location>
        <begin position="1"/>
        <end position="14"/>
    </location>
</feature>
<proteinExistence type="predicted"/>
<dbReference type="AlphaFoldDB" id="A0A4R5ALA0"/>
<dbReference type="Proteomes" id="UP000295217">
    <property type="component" value="Unassembled WGS sequence"/>
</dbReference>
<evidence type="ECO:0000313" key="2">
    <source>
        <dbReference type="EMBL" id="TDD72259.1"/>
    </source>
</evidence>
<organism evidence="2 3">
    <name type="scientific">Jiangella aurantiaca</name>
    <dbReference type="NCBI Taxonomy" id="2530373"/>
    <lineage>
        <taxon>Bacteria</taxon>
        <taxon>Bacillati</taxon>
        <taxon>Actinomycetota</taxon>
        <taxon>Actinomycetes</taxon>
        <taxon>Jiangellales</taxon>
        <taxon>Jiangellaceae</taxon>
        <taxon>Jiangella</taxon>
    </lineage>
</organism>
<feature type="region of interest" description="Disordered" evidence="1">
    <location>
        <begin position="1"/>
        <end position="80"/>
    </location>
</feature>
<feature type="compositionally biased region" description="Basic and acidic residues" evidence="1">
    <location>
        <begin position="31"/>
        <end position="50"/>
    </location>
</feature>
<keyword evidence="3" id="KW-1185">Reference proteome</keyword>
<comment type="caution">
    <text evidence="2">The sequence shown here is derived from an EMBL/GenBank/DDBJ whole genome shotgun (WGS) entry which is preliminary data.</text>
</comment>
<accession>A0A4R5ALA0</accession>
<protein>
    <recommendedName>
        <fullName evidence="4">YbjN domain-containing protein</fullName>
    </recommendedName>
</protein>
<name>A0A4R5ALA0_9ACTN</name>
<dbReference type="Pfam" id="PF10722">
    <property type="entry name" value="YbjN"/>
    <property type="match status" value="1"/>
</dbReference>
<evidence type="ECO:0000256" key="1">
    <source>
        <dbReference type="SAM" id="MobiDB-lite"/>
    </source>
</evidence>
<evidence type="ECO:0000313" key="3">
    <source>
        <dbReference type="Proteomes" id="UP000295217"/>
    </source>
</evidence>
<dbReference type="OrthoDB" id="3256964at2"/>
<reference evidence="2 3" key="1">
    <citation type="submission" date="2019-02" db="EMBL/GenBank/DDBJ databases">
        <title>Draft genome sequences of novel Actinobacteria.</title>
        <authorList>
            <person name="Sahin N."/>
            <person name="Ay H."/>
            <person name="Saygin H."/>
        </authorList>
    </citation>
    <scope>NUCLEOTIDE SEQUENCE [LARGE SCALE GENOMIC DNA]</scope>
    <source>
        <strain evidence="2 3">8K307</strain>
    </source>
</reference>
<dbReference type="InterPro" id="IPR019660">
    <property type="entry name" value="Put_sensory_transdc_reg_YbjN"/>
</dbReference>
<dbReference type="EMBL" id="SMLB01000003">
    <property type="protein sequence ID" value="TDD72259.1"/>
    <property type="molecule type" value="Genomic_DNA"/>
</dbReference>
<evidence type="ECO:0008006" key="4">
    <source>
        <dbReference type="Google" id="ProtNLM"/>
    </source>
</evidence>
<sequence>MAADQGGSAQGAATGPPPQEGQAVINGRSNPADDGRREDHAVSQLDRLRADLSGGPRPATGRLPVPVTASGHLPARPAAATGATSHLHQLVRAALDAISADYEADGGDVIGVWENGIFDFGVLADDEGRAEVLQVHGLWERMMPPGGFQAAVVFANEWNAQHVWPKVFVLPDNEGWIGLHCEVTADLGADPTVDRVDLAINTGIVSGLAVFDAAELAFPDARRIAGAADLDESE</sequence>